<keyword evidence="4 7" id="KW-0547">Nucleotide-binding</keyword>
<evidence type="ECO:0000256" key="7">
    <source>
        <dbReference type="PROSITE-ProRule" id="PRU10141"/>
    </source>
</evidence>
<dbReference type="InterPro" id="IPR000719">
    <property type="entry name" value="Prot_kinase_dom"/>
</dbReference>
<proteinExistence type="inferred from homology"/>
<evidence type="ECO:0000313" key="10">
    <source>
        <dbReference type="EMBL" id="GBG67658.1"/>
    </source>
</evidence>
<evidence type="ECO:0000256" key="5">
    <source>
        <dbReference type="ARBA" id="ARBA00022777"/>
    </source>
</evidence>
<feature type="region of interest" description="Disordered" evidence="8">
    <location>
        <begin position="1"/>
        <end position="54"/>
    </location>
</feature>
<dbReference type="FunFam" id="3.30.200.20:FF:000021">
    <property type="entry name" value="probable serine/threonine-protein kinase At1g54610"/>
    <property type="match status" value="1"/>
</dbReference>
<evidence type="ECO:0000256" key="6">
    <source>
        <dbReference type="ARBA" id="ARBA00022840"/>
    </source>
</evidence>
<feature type="region of interest" description="Disordered" evidence="8">
    <location>
        <begin position="413"/>
        <end position="455"/>
    </location>
</feature>
<keyword evidence="5" id="KW-0418">Kinase</keyword>
<feature type="compositionally biased region" description="Polar residues" evidence="8">
    <location>
        <begin position="802"/>
        <end position="817"/>
    </location>
</feature>
<feature type="compositionally biased region" description="Gly residues" evidence="8">
    <location>
        <begin position="599"/>
        <end position="611"/>
    </location>
</feature>
<dbReference type="SMART" id="SM00220">
    <property type="entry name" value="S_TKc"/>
    <property type="match status" value="1"/>
</dbReference>
<dbReference type="Gene3D" id="1.10.510.10">
    <property type="entry name" value="Transferase(Phosphotransferase) domain 1"/>
    <property type="match status" value="1"/>
</dbReference>
<dbReference type="AlphaFoldDB" id="A0A388KC72"/>
<dbReference type="InterPro" id="IPR050108">
    <property type="entry name" value="CDK"/>
</dbReference>
<feature type="domain" description="Protein kinase" evidence="9">
    <location>
        <begin position="123"/>
        <end position="407"/>
    </location>
</feature>
<dbReference type="InterPro" id="IPR017441">
    <property type="entry name" value="Protein_kinase_ATP_BS"/>
</dbReference>
<evidence type="ECO:0000256" key="3">
    <source>
        <dbReference type="ARBA" id="ARBA00022679"/>
    </source>
</evidence>
<feature type="binding site" evidence="7">
    <location>
        <position position="152"/>
    </location>
    <ligand>
        <name>ATP</name>
        <dbReference type="ChEBI" id="CHEBI:30616"/>
    </ligand>
</feature>
<evidence type="ECO:0000256" key="1">
    <source>
        <dbReference type="ARBA" id="ARBA00006485"/>
    </source>
</evidence>
<reference evidence="10 11" key="1">
    <citation type="journal article" date="2018" name="Cell">
        <title>The Chara Genome: Secondary Complexity and Implications for Plant Terrestrialization.</title>
        <authorList>
            <person name="Nishiyama T."/>
            <person name="Sakayama H."/>
            <person name="Vries J.D."/>
            <person name="Buschmann H."/>
            <person name="Saint-Marcoux D."/>
            <person name="Ullrich K.K."/>
            <person name="Haas F.B."/>
            <person name="Vanderstraeten L."/>
            <person name="Becker D."/>
            <person name="Lang D."/>
            <person name="Vosolsobe S."/>
            <person name="Rombauts S."/>
            <person name="Wilhelmsson P.K.I."/>
            <person name="Janitza P."/>
            <person name="Kern R."/>
            <person name="Heyl A."/>
            <person name="Rumpler F."/>
            <person name="Villalobos L.I.A.C."/>
            <person name="Clay J.M."/>
            <person name="Skokan R."/>
            <person name="Toyoda A."/>
            <person name="Suzuki Y."/>
            <person name="Kagoshima H."/>
            <person name="Schijlen E."/>
            <person name="Tajeshwar N."/>
            <person name="Catarino B."/>
            <person name="Hetherington A.J."/>
            <person name="Saltykova A."/>
            <person name="Bonnot C."/>
            <person name="Breuninger H."/>
            <person name="Symeonidi A."/>
            <person name="Radhakrishnan G.V."/>
            <person name="Van Nieuwerburgh F."/>
            <person name="Deforce D."/>
            <person name="Chang C."/>
            <person name="Karol K.G."/>
            <person name="Hedrich R."/>
            <person name="Ulvskov P."/>
            <person name="Glockner G."/>
            <person name="Delwiche C.F."/>
            <person name="Petrasek J."/>
            <person name="Van de Peer Y."/>
            <person name="Friml J."/>
            <person name="Beilby M."/>
            <person name="Dolan L."/>
            <person name="Kohara Y."/>
            <person name="Sugano S."/>
            <person name="Fujiyama A."/>
            <person name="Delaux P.-M."/>
            <person name="Quint M."/>
            <person name="TheiBen G."/>
            <person name="Hagemann M."/>
            <person name="Harholt J."/>
            <person name="Dunand C."/>
            <person name="Zachgo S."/>
            <person name="Langdale J."/>
            <person name="Maumus F."/>
            <person name="Straeten D.V.D."/>
            <person name="Gould S.B."/>
            <person name="Rensing S.A."/>
        </authorList>
    </citation>
    <scope>NUCLEOTIDE SEQUENCE [LARGE SCALE GENOMIC DNA]</scope>
    <source>
        <strain evidence="10 11">S276</strain>
    </source>
</reference>
<dbReference type="GO" id="GO:0005634">
    <property type="term" value="C:nucleus"/>
    <property type="evidence" value="ECO:0007669"/>
    <property type="project" value="TreeGrafter"/>
</dbReference>
<dbReference type="PANTHER" id="PTHR24056:SF397">
    <property type="entry name" value="OS11G0242500 PROTEIN"/>
    <property type="match status" value="1"/>
</dbReference>
<comment type="caution">
    <text evidence="10">The sequence shown here is derived from an EMBL/GenBank/DDBJ whole genome shotgun (WGS) entry which is preliminary data.</text>
</comment>
<evidence type="ECO:0000259" key="9">
    <source>
        <dbReference type="PROSITE" id="PS50011"/>
    </source>
</evidence>
<sequence>MGCVCSNARDEPESPNPGKSSQPKVVRSVDRDRDARPEDGQKHPLDPTRPSKVEVNGVIVAPHLPSTKGQSHHDTIRSFRPDKALPLAGSAVSESVAAGWPSWLSTVAAEAIRGWVPRKADSFEKIEKIGQGTYSNVYKARDLEDGQLVALKKVRFDNMEPESVRFMAREIEVLRKLDHPNIVRLKGLVTSRVSCSLYLVFEYMEHDLAGLAACPGVQFHESQIKCYMQQLLRGLEHCHIKGVLHRDIKGSNLLLDNKGNLKIADFGLATFYRPDANVPLTSRVVTLWYRPPELLLGATNYGAAVDLWSTGCILAELIAGKPIMPGRTEVEQLHKIFKLCGSPSEEYWRKSKLPHATMFKPQQPYKRSLSDVFKDFPPTSLALLETLLAIEPGDRGTSTSALKSDFFNTKPLPCEPSSLPEYPPSKEYDAKLRDEEARRNRLRKVEPRNDNRRQAKVRLPHIHNAELDTSLTMHTNRMRLALSSSKTSKSDKFPPLIEHSAGLIGLGPHAGQLPGERRDSSPRAAPRVLPSSKSGPQPMVKPGTSGAALWGLTKDDERLPPGAPLPPPRGRPAKSITVPDLPLHSGYPPAPPEASILVGQGGRSGDHYGGAHGHHVHANARHVLKRHHHGERDREREHREREQRERESHRRHHEQVLREPREGRDRDSRDREGRDRESRDREAHNSQQQHRESRDIREYPREQQREGRDLREQPREKDYHHSQQNRVAAVEDGMDQGVHVLQSTRRMPLSSSTTSMGSQQVARKTSAAALIMEKRLYEQHKGWPPSGVHGRNGANDTADLMESSNGTTHLVTVPASQQKKKWVTRPDGLPLGTEKVLTTHGHGND</sequence>
<dbReference type="SUPFAM" id="SSF56112">
    <property type="entry name" value="Protein kinase-like (PK-like)"/>
    <property type="match status" value="1"/>
</dbReference>
<evidence type="ECO:0000313" key="11">
    <source>
        <dbReference type="Proteomes" id="UP000265515"/>
    </source>
</evidence>
<accession>A0A388KC72</accession>
<dbReference type="FunFam" id="1.10.510.10:FF:000043">
    <property type="entry name" value="probable serine/threonine-protein kinase At1g54610"/>
    <property type="match status" value="1"/>
</dbReference>
<dbReference type="Gramene" id="GBG67658">
    <property type="protein sequence ID" value="GBG67658"/>
    <property type="gene ID" value="CBR_g786"/>
</dbReference>
<dbReference type="GO" id="GO:0000307">
    <property type="term" value="C:cyclin-dependent protein kinase holoenzyme complex"/>
    <property type="evidence" value="ECO:0007669"/>
    <property type="project" value="TreeGrafter"/>
</dbReference>
<organism evidence="10 11">
    <name type="scientific">Chara braunii</name>
    <name type="common">Braun's stonewort</name>
    <dbReference type="NCBI Taxonomy" id="69332"/>
    <lineage>
        <taxon>Eukaryota</taxon>
        <taxon>Viridiplantae</taxon>
        <taxon>Streptophyta</taxon>
        <taxon>Charophyceae</taxon>
        <taxon>Charales</taxon>
        <taxon>Characeae</taxon>
        <taxon>Chara</taxon>
    </lineage>
</organism>
<dbReference type="InterPro" id="IPR011009">
    <property type="entry name" value="Kinase-like_dom_sf"/>
</dbReference>
<dbReference type="EMBL" id="BFEA01000090">
    <property type="protein sequence ID" value="GBG67658.1"/>
    <property type="molecule type" value="Genomic_DNA"/>
</dbReference>
<keyword evidence="2" id="KW-0723">Serine/threonine-protein kinase</keyword>
<name>A0A388KC72_CHABU</name>
<dbReference type="GO" id="GO:0008353">
    <property type="term" value="F:RNA polymerase II CTD heptapeptide repeat kinase activity"/>
    <property type="evidence" value="ECO:0007669"/>
    <property type="project" value="TreeGrafter"/>
</dbReference>
<comment type="similarity">
    <text evidence="1">Belongs to the protein kinase superfamily. CMGC Ser/Thr protein kinase family. CDC2/CDKX subfamily.</text>
</comment>
<protein>
    <recommendedName>
        <fullName evidence="9">Protein kinase domain-containing protein</fullName>
    </recommendedName>
</protein>
<dbReference type="PANTHER" id="PTHR24056">
    <property type="entry name" value="CELL DIVISION PROTEIN KINASE"/>
    <property type="match status" value="1"/>
</dbReference>
<dbReference type="PROSITE" id="PS00107">
    <property type="entry name" value="PROTEIN_KINASE_ATP"/>
    <property type="match status" value="1"/>
</dbReference>
<feature type="region of interest" description="Disordered" evidence="8">
    <location>
        <begin position="503"/>
        <end position="726"/>
    </location>
</feature>
<dbReference type="Gene3D" id="3.30.200.20">
    <property type="entry name" value="Phosphorylase Kinase, domain 1"/>
    <property type="match status" value="1"/>
</dbReference>
<dbReference type="Pfam" id="PF00069">
    <property type="entry name" value="Pkinase"/>
    <property type="match status" value="1"/>
</dbReference>
<dbReference type="STRING" id="69332.A0A388KC72"/>
<keyword evidence="3" id="KW-0808">Transferase</keyword>
<dbReference type="PROSITE" id="PS50011">
    <property type="entry name" value="PROTEIN_KINASE_DOM"/>
    <property type="match status" value="1"/>
</dbReference>
<keyword evidence="6 7" id="KW-0067">ATP-binding</keyword>
<feature type="compositionally biased region" description="Basic and acidic residues" evidence="8">
    <location>
        <begin position="630"/>
        <end position="721"/>
    </location>
</feature>
<evidence type="ECO:0000256" key="4">
    <source>
        <dbReference type="ARBA" id="ARBA00022741"/>
    </source>
</evidence>
<dbReference type="CDD" id="cd07840">
    <property type="entry name" value="STKc_CDK9_like"/>
    <property type="match status" value="1"/>
</dbReference>
<evidence type="ECO:0000256" key="2">
    <source>
        <dbReference type="ARBA" id="ARBA00022527"/>
    </source>
</evidence>
<feature type="compositionally biased region" description="Pro residues" evidence="8">
    <location>
        <begin position="561"/>
        <end position="570"/>
    </location>
</feature>
<gene>
    <name evidence="10" type="ORF">CBR_g786</name>
</gene>
<dbReference type="OrthoDB" id="28397at2759"/>
<dbReference type="GO" id="GO:0005524">
    <property type="term" value="F:ATP binding"/>
    <property type="evidence" value="ECO:0007669"/>
    <property type="project" value="UniProtKB-UniRule"/>
</dbReference>
<evidence type="ECO:0000256" key="8">
    <source>
        <dbReference type="SAM" id="MobiDB-lite"/>
    </source>
</evidence>
<keyword evidence="11" id="KW-1185">Reference proteome</keyword>
<feature type="compositionally biased region" description="Basic and acidic residues" evidence="8">
    <location>
        <begin position="27"/>
        <end position="52"/>
    </location>
</feature>
<dbReference type="GO" id="GO:0032968">
    <property type="term" value="P:positive regulation of transcription elongation by RNA polymerase II"/>
    <property type="evidence" value="ECO:0007669"/>
    <property type="project" value="TreeGrafter"/>
</dbReference>
<dbReference type="OMA" id="EKTDVWM"/>
<dbReference type="PROSITE" id="PS00108">
    <property type="entry name" value="PROTEIN_KINASE_ST"/>
    <property type="match status" value="1"/>
</dbReference>
<feature type="compositionally biased region" description="Basic residues" evidence="8">
    <location>
        <begin position="612"/>
        <end position="629"/>
    </location>
</feature>
<dbReference type="Proteomes" id="UP000265515">
    <property type="component" value="Unassembled WGS sequence"/>
</dbReference>
<feature type="region of interest" description="Disordered" evidence="8">
    <location>
        <begin position="780"/>
        <end position="845"/>
    </location>
</feature>
<dbReference type="InterPro" id="IPR008271">
    <property type="entry name" value="Ser/Thr_kinase_AS"/>
</dbReference>
<feature type="compositionally biased region" description="Basic and acidic residues" evidence="8">
    <location>
        <begin position="424"/>
        <end position="453"/>
    </location>
</feature>